<feature type="compositionally biased region" description="Basic and acidic residues" evidence="1">
    <location>
        <begin position="18"/>
        <end position="29"/>
    </location>
</feature>
<evidence type="ECO:0000256" key="1">
    <source>
        <dbReference type="SAM" id="MobiDB-lite"/>
    </source>
</evidence>
<feature type="compositionally biased region" description="Basic and acidic residues" evidence="1">
    <location>
        <begin position="1"/>
        <end position="10"/>
    </location>
</feature>
<dbReference type="Proteomes" id="UP001353858">
    <property type="component" value="Unassembled WGS sequence"/>
</dbReference>
<reference evidence="3" key="1">
    <citation type="submission" date="2023-01" db="EMBL/GenBank/DDBJ databases">
        <title>Key to firefly adult light organ development and bioluminescence: homeobox transcription factors regulate luciferase expression and transportation to peroxisome.</title>
        <authorList>
            <person name="Fu X."/>
        </authorList>
    </citation>
    <scope>NUCLEOTIDE SEQUENCE [LARGE SCALE GENOMIC DNA]</scope>
</reference>
<protein>
    <submittedName>
        <fullName evidence="2">Uncharacterized protein</fullName>
    </submittedName>
</protein>
<evidence type="ECO:0000313" key="2">
    <source>
        <dbReference type="EMBL" id="KAK4882504.1"/>
    </source>
</evidence>
<organism evidence="2 3">
    <name type="scientific">Aquatica leii</name>
    <dbReference type="NCBI Taxonomy" id="1421715"/>
    <lineage>
        <taxon>Eukaryota</taxon>
        <taxon>Metazoa</taxon>
        <taxon>Ecdysozoa</taxon>
        <taxon>Arthropoda</taxon>
        <taxon>Hexapoda</taxon>
        <taxon>Insecta</taxon>
        <taxon>Pterygota</taxon>
        <taxon>Neoptera</taxon>
        <taxon>Endopterygota</taxon>
        <taxon>Coleoptera</taxon>
        <taxon>Polyphaga</taxon>
        <taxon>Elateriformia</taxon>
        <taxon>Elateroidea</taxon>
        <taxon>Lampyridae</taxon>
        <taxon>Luciolinae</taxon>
        <taxon>Aquatica</taxon>
    </lineage>
</organism>
<sequence>MDSMDRKELDDGNDSQIEDVREYEVHDDGSLQLTSSSQTSARSQTSSCVSNSVSVDTAPKKRKRGQSQPELEKLAGAMTQLTKSWSHQKTIKMPRSSKYATFAHYVESKMLQMQEDVADEVEEKITNLLHEGLRKSKAATSI</sequence>
<dbReference type="EMBL" id="JARPUR010000002">
    <property type="protein sequence ID" value="KAK4882504.1"/>
    <property type="molecule type" value="Genomic_DNA"/>
</dbReference>
<evidence type="ECO:0000313" key="3">
    <source>
        <dbReference type="Proteomes" id="UP001353858"/>
    </source>
</evidence>
<name>A0AAN7PCV0_9COLE</name>
<accession>A0AAN7PCV0</accession>
<feature type="compositionally biased region" description="Low complexity" evidence="1">
    <location>
        <begin position="30"/>
        <end position="55"/>
    </location>
</feature>
<proteinExistence type="predicted"/>
<feature type="region of interest" description="Disordered" evidence="1">
    <location>
        <begin position="1"/>
        <end position="71"/>
    </location>
</feature>
<comment type="caution">
    <text evidence="2">The sequence shown here is derived from an EMBL/GenBank/DDBJ whole genome shotgun (WGS) entry which is preliminary data.</text>
</comment>
<keyword evidence="3" id="KW-1185">Reference proteome</keyword>
<dbReference type="AlphaFoldDB" id="A0AAN7PCV0"/>
<gene>
    <name evidence="2" type="ORF">RN001_005823</name>
</gene>